<dbReference type="GO" id="GO:0003677">
    <property type="term" value="F:DNA binding"/>
    <property type="evidence" value="ECO:0007669"/>
    <property type="project" value="UniProtKB-KW"/>
</dbReference>
<dbReference type="InterPro" id="IPR018309">
    <property type="entry name" value="Tscrpt_reg_PadR_C"/>
</dbReference>
<dbReference type="Proteomes" id="UP000517523">
    <property type="component" value="Unassembled WGS sequence"/>
</dbReference>
<protein>
    <submittedName>
        <fullName evidence="3">DNA-binding PadR family transcriptional regulator</fullName>
    </submittedName>
</protein>
<sequence length="176" mass="20509">MLEYIILGLLMEGDMSGYDMKKTIDHSVGIFYKASYGSLYPALKRLTEKQWVSMTEEPGNSKKKKIYSLMPEGNENFMVWLAGPLEMSRNEFLLKIFFFDYLNEDTRTALLEEYEFKLNREIGRLQAVEQIVAGELAEIPNPQNYYYRVSALSYGMLFFNMEKQFVDNIKKGAELP</sequence>
<evidence type="ECO:0000259" key="1">
    <source>
        <dbReference type="Pfam" id="PF03551"/>
    </source>
</evidence>
<dbReference type="Pfam" id="PF03551">
    <property type="entry name" value="PadR"/>
    <property type="match status" value="1"/>
</dbReference>
<keyword evidence="3" id="KW-0238">DNA-binding</keyword>
<dbReference type="InterPro" id="IPR036390">
    <property type="entry name" value="WH_DNA-bd_sf"/>
</dbReference>
<organism evidence="3 4">
    <name type="scientific">Paenibacillus rhizosphaerae</name>
    <dbReference type="NCBI Taxonomy" id="297318"/>
    <lineage>
        <taxon>Bacteria</taxon>
        <taxon>Bacillati</taxon>
        <taxon>Bacillota</taxon>
        <taxon>Bacilli</taxon>
        <taxon>Bacillales</taxon>
        <taxon>Paenibacillaceae</taxon>
        <taxon>Paenibacillus</taxon>
    </lineage>
</organism>
<feature type="domain" description="Transcription regulator PadR C-terminal" evidence="2">
    <location>
        <begin position="89"/>
        <end position="163"/>
    </location>
</feature>
<reference evidence="3 4" key="1">
    <citation type="submission" date="2020-08" db="EMBL/GenBank/DDBJ databases">
        <title>Genomic Encyclopedia of Type Strains, Phase III (KMG-III): the genomes of soil and plant-associated and newly described type strains.</title>
        <authorList>
            <person name="Whitman W."/>
        </authorList>
    </citation>
    <scope>NUCLEOTIDE SEQUENCE [LARGE SCALE GENOMIC DNA]</scope>
    <source>
        <strain evidence="3 4">CECT 5831</strain>
    </source>
</reference>
<dbReference type="RefSeq" id="WP_183582357.1">
    <property type="nucleotide sequence ID" value="NZ_JACHXJ010000002.1"/>
</dbReference>
<dbReference type="AlphaFoldDB" id="A0A839TNQ2"/>
<dbReference type="PANTHER" id="PTHR43252">
    <property type="entry name" value="TRANSCRIPTIONAL REGULATOR YQJI"/>
    <property type="match status" value="1"/>
</dbReference>
<dbReference type="Pfam" id="PF10400">
    <property type="entry name" value="Vir_act_alpha_C"/>
    <property type="match status" value="1"/>
</dbReference>
<gene>
    <name evidence="3" type="ORF">FHS19_002807</name>
</gene>
<evidence type="ECO:0000259" key="2">
    <source>
        <dbReference type="Pfam" id="PF10400"/>
    </source>
</evidence>
<dbReference type="InterPro" id="IPR036388">
    <property type="entry name" value="WH-like_DNA-bd_sf"/>
</dbReference>
<name>A0A839TNQ2_9BACL</name>
<dbReference type="Gene3D" id="1.10.10.10">
    <property type="entry name" value="Winged helix-like DNA-binding domain superfamily/Winged helix DNA-binding domain"/>
    <property type="match status" value="1"/>
</dbReference>
<proteinExistence type="predicted"/>
<accession>A0A839TNQ2</accession>
<comment type="caution">
    <text evidence="3">The sequence shown here is derived from an EMBL/GenBank/DDBJ whole genome shotgun (WGS) entry which is preliminary data.</text>
</comment>
<dbReference type="InterPro" id="IPR005149">
    <property type="entry name" value="Tscrpt_reg_PadR_N"/>
</dbReference>
<feature type="domain" description="Transcription regulator PadR N-terminal" evidence="1">
    <location>
        <begin position="6"/>
        <end position="76"/>
    </location>
</feature>
<evidence type="ECO:0000313" key="4">
    <source>
        <dbReference type="Proteomes" id="UP000517523"/>
    </source>
</evidence>
<dbReference type="SUPFAM" id="SSF46785">
    <property type="entry name" value="Winged helix' DNA-binding domain"/>
    <property type="match status" value="1"/>
</dbReference>
<dbReference type="EMBL" id="JACHXJ010000002">
    <property type="protein sequence ID" value="MBB3128153.1"/>
    <property type="molecule type" value="Genomic_DNA"/>
</dbReference>
<dbReference type="PANTHER" id="PTHR43252:SF6">
    <property type="entry name" value="NEGATIVE TRANSCRIPTION REGULATOR PADR"/>
    <property type="match status" value="1"/>
</dbReference>
<evidence type="ECO:0000313" key="3">
    <source>
        <dbReference type="EMBL" id="MBB3128153.1"/>
    </source>
</evidence>